<dbReference type="InterPro" id="IPR050109">
    <property type="entry name" value="HTH-type_TetR-like_transc_reg"/>
</dbReference>
<evidence type="ECO:0000256" key="3">
    <source>
        <dbReference type="ARBA" id="ARBA00023163"/>
    </source>
</evidence>
<protein>
    <submittedName>
        <fullName evidence="7">TetR/AcrR family transcriptional regulator</fullName>
    </submittedName>
</protein>
<dbReference type="PRINTS" id="PR00455">
    <property type="entry name" value="HTHTETR"/>
</dbReference>
<keyword evidence="1" id="KW-0805">Transcription regulation</keyword>
<feature type="domain" description="HTH tetR-type" evidence="5">
    <location>
        <begin position="13"/>
        <end position="73"/>
    </location>
</feature>
<dbReference type="GO" id="GO:0003700">
    <property type="term" value="F:DNA-binding transcription factor activity"/>
    <property type="evidence" value="ECO:0007669"/>
    <property type="project" value="TreeGrafter"/>
</dbReference>
<evidence type="ECO:0000256" key="1">
    <source>
        <dbReference type="ARBA" id="ARBA00023015"/>
    </source>
</evidence>
<evidence type="ECO:0000313" key="7">
    <source>
        <dbReference type="EMBL" id="THG31888.1"/>
    </source>
</evidence>
<dbReference type="Gene3D" id="1.10.357.10">
    <property type="entry name" value="Tetracycline Repressor, domain 2"/>
    <property type="match status" value="1"/>
</dbReference>
<sequence>MDRMPRVTDEHRAARREQIAEAALRAFAERGFQHTSMADIMDEAGLSAGGVYGHFASKREIAIEVAGRVMSARSAEIESARVSDPLPEPSELIGRVVRSMRGELRDSRLILQLWAESSIDQEMREIVAATFARHLRQSMTGYFTEWARQNRSLPDPEAVRWADLVTPAIIGMIQGFIVQSALLDDFDEQGYLAAIAELLPH</sequence>
<dbReference type="PROSITE" id="PS01081">
    <property type="entry name" value="HTH_TETR_1"/>
    <property type="match status" value="1"/>
</dbReference>
<dbReference type="EMBL" id="SSSM01000004">
    <property type="protein sequence ID" value="THG30651.1"/>
    <property type="molecule type" value="Genomic_DNA"/>
</dbReference>
<dbReference type="SUPFAM" id="SSF46689">
    <property type="entry name" value="Homeodomain-like"/>
    <property type="match status" value="1"/>
</dbReference>
<dbReference type="AlphaFoldDB" id="A0A4S4FNS6"/>
<dbReference type="Pfam" id="PF00440">
    <property type="entry name" value="TetR_N"/>
    <property type="match status" value="1"/>
</dbReference>
<dbReference type="InterPro" id="IPR036271">
    <property type="entry name" value="Tet_transcr_reg_TetR-rel_C_sf"/>
</dbReference>
<name>A0A4S4FNS6_9MICO</name>
<evidence type="ECO:0000259" key="5">
    <source>
        <dbReference type="PROSITE" id="PS50977"/>
    </source>
</evidence>
<dbReference type="PROSITE" id="PS50977">
    <property type="entry name" value="HTH_TETR_2"/>
    <property type="match status" value="1"/>
</dbReference>
<evidence type="ECO:0000313" key="8">
    <source>
        <dbReference type="Proteomes" id="UP000309133"/>
    </source>
</evidence>
<keyword evidence="8" id="KW-1185">Reference proteome</keyword>
<evidence type="ECO:0000256" key="4">
    <source>
        <dbReference type="PROSITE-ProRule" id="PRU00335"/>
    </source>
</evidence>
<organism evidence="7 8">
    <name type="scientific">Naasia lichenicola</name>
    <dbReference type="NCBI Taxonomy" id="2565933"/>
    <lineage>
        <taxon>Bacteria</taxon>
        <taxon>Bacillati</taxon>
        <taxon>Actinomycetota</taxon>
        <taxon>Actinomycetes</taxon>
        <taxon>Micrococcales</taxon>
        <taxon>Microbacteriaceae</taxon>
        <taxon>Naasia</taxon>
    </lineage>
</organism>
<dbReference type="EMBL" id="SSSM01000003">
    <property type="protein sequence ID" value="THG31888.1"/>
    <property type="molecule type" value="Genomic_DNA"/>
</dbReference>
<dbReference type="SUPFAM" id="SSF48498">
    <property type="entry name" value="Tetracyclin repressor-like, C-terminal domain"/>
    <property type="match status" value="1"/>
</dbReference>
<accession>A0A4S4FNS6</accession>
<evidence type="ECO:0000256" key="2">
    <source>
        <dbReference type="ARBA" id="ARBA00023125"/>
    </source>
</evidence>
<keyword evidence="2 4" id="KW-0238">DNA-binding</keyword>
<reference evidence="7 8" key="1">
    <citation type="submission" date="2019-04" db="EMBL/GenBank/DDBJ databases">
        <authorList>
            <person name="Jiang L."/>
        </authorList>
    </citation>
    <scope>NUCLEOTIDE SEQUENCE [LARGE SCALE GENOMIC DNA]</scope>
    <source>
        <strain evidence="7 8">YIM 131853</strain>
    </source>
</reference>
<dbReference type="InterPro" id="IPR009057">
    <property type="entry name" value="Homeodomain-like_sf"/>
</dbReference>
<dbReference type="InterPro" id="IPR001647">
    <property type="entry name" value="HTH_TetR"/>
</dbReference>
<proteinExistence type="predicted"/>
<dbReference type="PANTHER" id="PTHR30055">
    <property type="entry name" value="HTH-TYPE TRANSCRIPTIONAL REGULATOR RUTR"/>
    <property type="match status" value="1"/>
</dbReference>
<dbReference type="PANTHER" id="PTHR30055:SF234">
    <property type="entry name" value="HTH-TYPE TRANSCRIPTIONAL REGULATOR BETI"/>
    <property type="match status" value="1"/>
</dbReference>
<comment type="caution">
    <text evidence="7">The sequence shown here is derived from an EMBL/GenBank/DDBJ whole genome shotgun (WGS) entry which is preliminary data.</text>
</comment>
<gene>
    <name evidence="7" type="ORF">E6C64_07550</name>
    <name evidence="6" type="ORF">E6C64_08405</name>
</gene>
<dbReference type="InterPro" id="IPR023772">
    <property type="entry name" value="DNA-bd_HTH_TetR-type_CS"/>
</dbReference>
<dbReference type="Proteomes" id="UP000309133">
    <property type="component" value="Unassembled WGS sequence"/>
</dbReference>
<keyword evidence="3" id="KW-0804">Transcription</keyword>
<dbReference type="GO" id="GO:0000976">
    <property type="term" value="F:transcription cis-regulatory region binding"/>
    <property type="evidence" value="ECO:0007669"/>
    <property type="project" value="TreeGrafter"/>
</dbReference>
<feature type="DNA-binding region" description="H-T-H motif" evidence="4">
    <location>
        <begin position="36"/>
        <end position="55"/>
    </location>
</feature>
<evidence type="ECO:0000313" key="6">
    <source>
        <dbReference type="EMBL" id="THG30651.1"/>
    </source>
</evidence>